<dbReference type="PANTHER" id="PTHR33116">
    <property type="entry name" value="REVERSE TRANSCRIPTASE ZINC-BINDING DOMAIN-CONTAINING PROTEIN-RELATED-RELATED"/>
    <property type="match status" value="1"/>
</dbReference>
<dbReference type="EMBL" id="LXQA010006654">
    <property type="protein sequence ID" value="MCH84332.1"/>
    <property type="molecule type" value="Genomic_DNA"/>
</dbReference>
<accession>A0A392MA32</accession>
<dbReference type="Proteomes" id="UP000265520">
    <property type="component" value="Unassembled WGS sequence"/>
</dbReference>
<dbReference type="InterPro" id="IPR043502">
    <property type="entry name" value="DNA/RNA_pol_sf"/>
</dbReference>
<keyword evidence="3" id="KW-1185">Reference proteome</keyword>
<proteinExistence type="predicted"/>
<evidence type="ECO:0000259" key="1">
    <source>
        <dbReference type="PROSITE" id="PS50878"/>
    </source>
</evidence>
<evidence type="ECO:0000313" key="2">
    <source>
        <dbReference type="EMBL" id="MCH84332.1"/>
    </source>
</evidence>
<keyword evidence="2" id="KW-0548">Nucleotidyltransferase</keyword>
<dbReference type="InterPro" id="IPR000477">
    <property type="entry name" value="RT_dom"/>
</dbReference>
<feature type="domain" description="Reverse transcriptase" evidence="1">
    <location>
        <begin position="1"/>
        <end position="287"/>
    </location>
</feature>
<feature type="non-terminal residue" evidence="2">
    <location>
        <position position="1"/>
    </location>
</feature>
<evidence type="ECO:0000313" key="3">
    <source>
        <dbReference type="Proteomes" id="UP000265520"/>
    </source>
</evidence>
<dbReference type="Pfam" id="PF00078">
    <property type="entry name" value="RVT_1"/>
    <property type="match status" value="1"/>
</dbReference>
<gene>
    <name evidence="2" type="ORF">A2U01_0005164</name>
</gene>
<dbReference type="CDD" id="cd01650">
    <property type="entry name" value="RT_nLTR_like"/>
    <property type="match status" value="1"/>
</dbReference>
<protein>
    <submittedName>
        <fullName evidence="2">RNA-directed DNA polymerase (Reverse transcriptase)</fullName>
    </submittedName>
</protein>
<sequence>NNNVILSDDAVLELAKPVTKKEVFDALMNMKSYKAPGPDGFQPIFFKLFWQDVGDDMWKFVKSAFENGRYDKKICETLVVLLPKGDTQTSFKDFRPISLCNVTYKLVSKIIVSRLRPFLDGIDTLEKFKFPTRIISLIMFGIKASSNTILWNGSKTEPFSPMRGLRQGDPLSPYLFVLCMERLGTMISSSVSNGSWKPMQITKDGTKLSHLFFADDVLLFAKANVSQARVVNNVLERFCALSGLKISLDKSKFCTSTGVCRRLRDTIAATTQIHATDRFDKYLGFKMFYGKVRKQDFNDIYDRVSAKLASWKGRLLNKPGRVVLANSVISALPSYHMQIHWLPQGMCDDLDRIVRKFIWKGTGGSGMHLVGWNKITQPRRYGGLGVRIARIQNVFLLGKLVWEILNSPSKLWVTLFAEKYLKGRLIFNVSVAGGSLIWNSIAKALRMLQDGFWFKIGDGNTNFWFEPRLYKERLSTAVPFVAIQDTDLNIKDVWYNNRWNLETLYTILPDDVKTAILELKPHVVTDLPDVWVWNNASSGIFSPKDAYEWLLQPQPIYNHSNWKWIWQLRLPANIQFLYSQFLYIICLHFTE</sequence>
<dbReference type="SUPFAM" id="SSF56672">
    <property type="entry name" value="DNA/RNA polymerases"/>
    <property type="match status" value="1"/>
</dbReference>
<keyword evidence="2" id="KW-0808">Transferase</keyword>
<reference evidence="2 3" key="1">
    <citation type="journal article" date="2018" name="Front. Plant Sci.">
        <title>Red Clover (Trifolium pratense) and Zigzag Clover (T. medium) - A Picture of Genomic Similarities and Differences.</title>
        <authorList>
            <person name="Dluhosova J."/>
            <person name="Istvanek J."/>
            <person name="Nedelnik J."/>
            <person name="Repkova J."/>
        </authorList>
    </citation>
    <scope>NUCLEOTIDE SEQUENCE [LARGE SCALE GENOMIC DNA]</scope>
    <source>
        <strain evidence="3">cv. 10/8</strain>
        <tissue evidence="2">Leaf</tissue>
    </source>
</reference>
<organism evidence="2 3">
    <name type="scientific">Trifolium medium</name>
    <dbReference type="NCBI Taxonomy" id="97028"/>
    <lineage>
        <taxon>Eukaryota</taxon>
        <taxon>Viridiplantae</taxon>
        <taxon>Streptophyta</taxon>
        <taxon>Embryophyta</taxon>
        <taxon>Tracheophyta</taxon>
        <taxon>Spermatophyta</taxon>
        <taxon>Magnoliopsida</taxon>
        <taxon>eudicotyledons</taxon>
        <taxon>Gunneridae</taxon>
        <taxon>Pentapetalae</taxon>
        <taxon>rosids</taxon>
        <taxon>fabids</taxon>
        <taxon>Fabales</taxon>
        <taxon>Fabaceae</taxon>
        <taxon>Papilionoideae</taxon>
        <taxon>50 kb inversion clade</taxon>
        <taxon>NPAAA clade</taxon>
        <taxon>Hologalegina</taxon>
        <taxon>IRL clade</taxon>
        <taxon>Trifolieae</taxon>
        <taxon>Trifolium</taxon>
    </lineage>
</organism>
<dbReference type="PANTHER" id="PTHR33116:SF86">
    <property type="entry name" value="REVERSE TRANSCRIPTASE DOMAIN-CONTAINING PROTEIN"/>
    <property type="match status" value="1"/>
</dbReference>
<keyword evidence="2" id="KW-0695">RNA-directed DNA polymerase</keyword>
<dbReference type="GO" id="GO:0003964">
    <property type="term" value="F:RNA-directed DNA polymerase activity"/>
    <property type="evidence" value="ECO:0007669"/>
    <property type="project" value="UniProtKB-KW"/>
</dbReference>
<name>A0A392MA32_9FABA</name>
<dbReference type="AlphaFoldDB" id="A0A392MA32"/>
<dbReference type="PROSITE" id="PS50878">
    <property type="entry name" value="RT_POL"/>
    <property type="match status" value="1"/>
</dbReference>
<comment type="caution">
    <text evidence="2">The sequence shown here is derived from an EMBL/GenBank/DDBJ whole genome shotgun (WGS) entry which is preliminary data.</text>
</comment>